<keyword evidence="1" id="KW-1133">Transmembrane helix</keyword>
<keyword evidence="1" id="KW-0812">Transmembrane</keyword>
<dbReference type="PROSITE" id="PS51257">
    <property type="entry name" value="PROKAR_LIPOPROTEIN"/>
    <property type="match status" value="1"/>
</dbReference>
<feature type="transmembrane region" description="Helical" evidence="1">
    <location>
        <begin position="6"/>
        <end position="28"/>
    </location>
</feature>
<keyword evidence="1" id="KW-0472">Membrane</keyword>
<comment type="caution">
    <text evidence="2">The sequence shown here is derived from an EMBL/GenBank/DDBJ whole genome shotgun (WGS) entry which is preliminary data.</text>
</comment>
<protein>
    <submittedName>
        <fullName evidence="2">Uncharacterized protein</fullName>
    </submittedName>
</protein>
<reference evidence="2 3" key="1">
    <citation type="submission" date="2018-05" db="EMBL/GenBank/DDBJ databases">
        <title>Isolation and genomic analyses of lactose-positive bacteria from faecal samples of preterm neonates.</title>
        <authorList>
            <person name="Chen Y."/>
            <person name="Brook T.C."/>
            <person name="O'Neill I."/>
            <person name="Soe C.Z."/>
            <person name="Hall L.J."/>
            <person name="Hoyles L."/>
        </authorList>
    </citation>
    <scope>NUCLEOTIDE SEQUENCE [LARGE SCALE GENOMIC DNA]</scope>
    <source>
        <strain evidence="2 3">P080C CL</strain>
    </source>
</reference>
<evidence type="ECO:0000313" key="3">
    <source>
        <dbReference type="Proteomes" id="UP000306790"/>
    </source>
</evidence>
<dbReference type="EMBL" id="QFVP01000029">
    <property type="protein sequence ID" value="THE33662.1"/>
    <property type="molecule type" value="Genomic_DNA"/>
</dbReference>
<keyword evidence="3" id="KW-1185">Reference proteome</keyword>
<sequence>MMTDKLLKIIFVIIMLIATGCVIFYYFIRDEHHLDDFRCQSDVVVRKADSSGEDAEIRVTSFFIFNSSGAVTIIHKGIMTQKGESYLINRDYQVSVDKVVGSNIFNITDVKMTKTPEDLAPEVMLNEMVLGGTNFFSVSQIKGQVRLIQGLVLPVMVCVDMHS</sequence>
<name>A0ABY2PPG9_9ENTR</name>
<proteinExistence type="predicted"/>
<gene>
    <name evidence="2" type="ORF">DJ535_23745</name>
</gene>
<dbReference type="Proteomes" id="UP000306790">
    <property type="component" value="Unassembled WGS sequence"/>
</dbReference>
<accession>A0ABY2PPG9</accession>
<dbReference type="RefSeq" id="WP_053069234.1">
    <property type="nucleotide sequence ID" value="NZ_QFVP01000029.1"/>
</dbReference>
<evidence type="ECO:0000313" key="2">
    <source>
        <dbReference type="EMBL" id="THE33662.1"/>
    </source>
</evidence>
<organism evidence="2 3">
    <name type="scientific">Citrobacter murliniae</name>
    <dbReference type="NCBI Taxonomy" id="67829"/>
    <lineage>
        <taxon>Bacteria</taxon>
        <taxon>Pseudomonadati</taxon>
        <taxon>Pseudomonadota</taxon>
        <taxon>Gammaproteobacteria</taxon>
        <taxon>Enterobacterales</taxon>
        <taxon>Enterobacteriaceae</taxon>
        <taxon>Citrobacter</taxon>
        <taxon>Citrobacter freundii complex</taxon>
    </lineage>
</organism>
<evidence type="ECO:0000256" key="1">
    <source>
        <dbReference type="SAM" id="Phobius"/>
    </source>
</evidence>